<feature type="transmembrane region" description="Helical" evidence="13">
    <location>
        <begin position="583"/>
        <end position="603"/>
    </location>
</feature>
<feature type="transmembrane region" description="Helical" evidence="13">
    <location>
        <begin position="623"/>
        <end position="639"/>
    </location>
</feature>
<protein>
    <recommendedName>
        <fullName evidence="3 13">Chitin synthase</fullName>
        <ecNumber evidence="3 13">2.4.1.16</ecNumber>
    </recommendedName>
</protein>
<evidence type="ECO:0000256" key="10">
    <source>
        <dbReference type="ARBA" id="ARBA00023316"/>
    </source>
</evidence>
<dbReference type="OrthoDB" id="26569at2759"/>
<keyword evidence="5 13" id="KW-0328">Glycosyltransferase</keyword>
<evidence type="ECO:0000256" key="7">
    <source>
        <dbReference type="ARBA" id="ARBA00022692"/>
    </source>
</evidence>
<dbReference type="EMBL" id="KZ819602">
    <property type="protein sequence ID" value="PWN36970.1"/>
    <property type="molecule type" value="Genomic_DNA"/>
</dbReference>
<evidence type="ECO:0000256" key="8">
    <source>
        <dbReference type="ARBA" id="ARBA00022989"/>
    </source>
</evidence>
<dbReference type="Proteomes" id="UP000245771">
    <property type="component" value="Unassembled WGS sequence"/>
</dbReference>
<feature type="transmembrane region" description="Helical" evidence="13">
    <location>
        <begin position="824"/>
        <end position="841"/>
    </location>
</feature>
<dbReference type="Pfam" id="PF08407">
    <property type="entry name" value="Chitin_synth_1N"/>
    <property type="match status" value="1"/>
</dbReference>
<dbReference type="GeneID" id="37018070"/>
<feature type="compositionally biased region" description="Basic and acidic residues" evidence="14">
    <location>
        <begin position="59"/>
        <end position="68"/>
    </location>
</feature>
<evidence type="ECO:0000256" key="9">
    <source>
        <dbReference type="ARBA" id="ARBA00023136"/>
    </source>
</evidence>
<dbReference type="GO" id="GO:0071555">
    <property type="term" value="P:cell wall organization"/>
    <property type="evidence" value="ECO:0007669"/>
    <property type="project" value="UniProtKB-KW"/>
</dbReference>
<evidence type="ECO:0000256" key="11">
    <source>
        <dbReference type="ARBA" id="ARBA00023329"/>
    </source>
</evidence>
<dbReference type="CDD" id="cd04190">
    <property type="entry name" value="Chitin_synth_C"/>
    <property type="match status" value="1"/>
</dbReference>
<comment type="subcellular location">
    <subcellularLocation>
        <location evidence="2 13">Cell membrane</location>
        <topology evidence="2 13">Multi-pass membrane protein</topology>
    </subcellularLocation>
    <subcellularLocation>
        <location evidence="1">Cytoplasmic vesicle membrane</location>
        <topology evidence="1">Multi-pass membrane protein</topology>
    </subcellularLocation>
</comment>
<evidence type="ECO:0000256" key="1">
    <source>
        <dbReference type="ARBA" id="ARBA00004439"/>
    </source>
</evidence>
<dbReference type="GO" id="GO:0005886">
    <property type="term" value="C:plasma membrane"/>
    <property type="evidence" value="ECO:0007669"/>
    <property type="project" value="UniProtKB-SubCell"/>
</dbReference>
<proteinExistence type="inferred from homology"/>
<keyword evidence="4 13" id="KW-1003">Cell membrane</keyword>
<keyword evidence="8 13" id="KW-1133">Transmembrane helix</keyword>
<evidence type="ECO:0000259" key="15">
    <source>
        <dbReference type="Pfam" id="PF08407"/>
    </source>
</evidence>
<evidence type="ECO:0000256" key="3">
    <source>
        <dbReference type="ARBA" id="ARBA00012543"/>
    </source>
</evidence>
<dbReference type="RefSeq" id="XP_025357272.1">
    <property type="nucleotide sequence ID" value="XM_025496289.1"/>
</dbReference>
<keyword evidence="6 13" id="KW-0808">Transferase</keyword>
<evidence type="ECO:0000256" key="13">
    <source>
        <dbReference type="RuleBase" id="RU366040"/>
    </source>
</evidence>
<feature type="compositionally biased region" description="Polar residues" evidence="14">
    <location>
        <begin position="21"/>
        <end position="33"/>
    </location>
</feature>
<feature type="region of interest" description="Disordered" evidence="14">
    <location>
        <begin position="1"/>
        <end position="86"/>
    </location>
</feature>
<dbReference type="GO" id="GO:0006031">
    <property type="term" value="P:chitin biosynthetic process"/>
    <property type="evidence" value="ECO:0007669"/>
    <property type="project" value="UniProtKB-UniRule"/>
</dbReference>
<keyword evidence="7 13" id="KW-0812">Transmembrane</keyword>
<dbReference type="EC" id="2.4.1.16" evidence="3 13"/>
<gene>
    <name evidence="16" type="ORF">FA14DRAFT_118416</name>
</gene>
<dbReference type="STRING" id="1280837.A0A316VHG7"/>
<dbReference type="GO" id="GO:0030659">
    <property type="term" value="C:cytoplasmic vesicle membrane"/>
    <property type="evidence" value="ECO:0007669"/>
    <property type="project" value="UniProtKB-SubCell"/>
</dbReference>
<dbReference type="GO" id="GO:0030428">
    <property type="term" value="C:cell septum"/>
    <property type="evidence" value="ECO:0007669"/>
    <property type="project" value="TreeGrafter"/>
</dbReference>
<evidence type="ECO:0000256" key="14">
    <source>
        <dbReference type="SAM" id="MobiDB-lite"/>
    </source>
</evidence>
<dbReference type="InterPro" id="IPR029044">
    <property type="entry name" value="Nucleotide-diphossugar_trans"/>
</dbReference>
<feature type="transmembrane region" description="Helical" evidence="13">
    <location>
        <begin position="853"/>
        <end position="874"/>
    </location>
</feature>
<feature type="transmembrane region" description="Helical" evidence="13">
    <location>
        <begin position="691"/>
        <end position="715"/>
    </location>
</feature>
<name>A0A316VHG7_9BASI</name>
<evidence type="ECO:0000313" key="16">
    <source>
        <dbReference type="EMBL" id="PWN36970.1"/>
    </source>
</evidence>
<evidence type="ECO:0000313" key="17">
    <source>
        <dbReference type="Proteomes" id="UP000245771"/>
    </source>
</evidence>
<comment type="similarity">
    <text evidence="13">Belongs to the chitin synthase family.</text>
</comment>
<comment type="function">
    <text evidence="12 13">Polymerizes chitin, a structural polymer of the cell wall and septum, by transferring the sugar moiety of UDP-GlcNAc to the non-reducing end of the growing chitin polymer.</text>
</comment>
<dbReference type="FunCoup" id="A0A316VHG7">
    <property type="interactions" value="27"/>
</dbReference>
<dbReference type="InterPro" id="IPR013616">
    <property type="entry name" value="Chitin_synth_N"/>
</dbReference>
<keyword evidence="11" id="KW-0968">Cytoplasmic vesicle</keyword>
<evidence type="ECO:0000256" key="5">
    <source>
        <dbReference type="ARBA" id="ARBA00022676"/>
    </source>
</evidence>
<dbReference type="InterPro" id="IPR004835">
    <property type="entry name" value="Chitin_synth"/>
</dbReference>
<keyword evidence="17" id="KW-1185">Reference proteome</keyword>
<comment type="catalytic activity">
    <reaction evidence="13">
        <text>[(1-&gt;4)-N-acetyl-beta-D-glucosaminyl](n) + UDP-N-acetyl-alpha-D-glucosamine = [(1-&gt;4)-N-acetyl-beta-D-glucosaminyl](n+1) + UDP + H(+)</text>
        <dbReference type="Rhea" id="RHEA:16637"/>
        <dbReference type="Rhea" id="RHEA-COMP:9593"/>
        <dbReference type="Rhea" id="RHEA-COMP:9595"/>
        <dbReference type="ChEBI" id="CHEBI:15378"/>
        <dbReference type="ChEBI" id="CHEBI:17029"/>
        <dbReference type="ChEBI" id="CHEBI:57705"/>
        <dbReference type="ChEBI" id="CHEBI:58223"/>
        <dbReference type="EC" id="2.4.1.16"/>
    </reaction>
</comment>
<accession>A0A316VHG7</accession>
<keyword evidence="9 13" id="KW-0472">Membrane</keyword>
<evidence type="ECO:0000256" key="2">
    <source>
        <dbReference type="ARBA" id="ARBA00004651"/>
    </source>
</evidence>
<dbReference type="PANTHER" id="PTHR22914">
    <property type="entry name" value="CHITIN SYNTHASE"/>
    <property type="match status" value="1"/>
</dbReference>
<evidence type="ECO:0000256" key="6">
    <source>
        <dbReference type="ARBA" id="ARBA00022679"/>
    </source>
</evidence>
<reference evidence="16 17" key="1">
    <citation type="journal article" date="2018" name="Mol. Biol. Evol.">
        <title>Broad Genomic Sampling Reveals a Smut Pathogenic Ancestry of the Fungal Clade Ustilaginomycotina.</title>
        <authorList>
            <person name="Kijpornyongpan T."/>
            <person name="Mondo S.J."/>
            <person name="Barry K."/>
            <person name="Sandor L."/>
            <person name="Lee J."/>
            <person name="Lipzen A."/>
            <person name="Pangilinan J."/>
            <person name="LaButti K."/>
            <person name="Hainaut M."/>
            <person name="Henrissat B."/>
            <person name="Grigoriev I.V."/>
            <person name="Spatafora J.W."/>
            <person name="Aime M.C."/>
        </authorList>
    </citation>
    <scope>NUCLEOTIDE SEQUENCE [LARGE SCALE GENOMIC DNA]</scope>
    <source>
        <strain evidence="16 17">MCA 3882</strain>
    </source>
</reference>
<feature type="transmembrane region" description="Helical" evidence="13">
    <location>
        <begin position="727"/>
        <end position="743"/>
    </location>
</feature>
<dbReference type="InParanoid" id="A0A316VHG7"/>
<organism evidence="16 17">
    <name type="scientific">Meira miltonrushii</name>
    <dbReference type="NCBI Taxonomy" id="1280837"/>
    <lineage>
        <taxon>Eukaryota</taxon>
        <taxon>Fungi</taxon>
        <taxon>Dikarya</taxon>
        <taxon>Basidiomycota</taxon>
        <taxon>Ustilaginomycotina</taxon>
        <taxon>Exobasidiomycetes</taxon>
        <taxon>Exobasidiales</taxon>
        <taxon>Brachybasidiaceae</taxon>
        <taxon>Meira</taxon>
    </lineage>
</organism>
<dbReference type="Pfam" id="PF01644">
    <property type="entry name" value="Chitin_synth_1"/>
    <property type="match status" value="1"/>
</dbReference>
<evidence type="ECO:0000256" key="12">
    <source>
        <dbReference type="ARBA" id="ARBA00024009"/>
    </source>
</evidence>
<sequence>MSHAHHDSYGYLPPTLDNPFGGSQSNHHISSSPPRGPNTYDDSPYGRHPLPGYGGAGTMDHEDDHDGAEGDVPLLPPNGGHYAYAPASAFDEHGHHIGGVGMDGEHLPYSNETPNEYKLESDEDYMPGGFDPNLVERGEVGGNVRYGRIPQRVPRRYKTLKRVELFKGNLVLDCPVAPALLDKLNDRESREMTHMRYSAVTSDADGFSDEQYTLRQVLFDPPRRTELMVCLTMYNEDDVLFARTLQGVLSNIAFLCSRNRSRTWGADAWKRVVVVIVADGRMKCNPRVLSVLAALGVYQEGVAKNVVNGKPVQMHLYEYTTQLSVDSNLKFRGREKGVMPTQIIFALKEKNAKKINSHRWCFNAFGQVLKPNVCILLDVGTMPRARSLYHLWKAFDINSNVAGACGEIVALKGKMWSALVNPLVAAQNFEYKMSNILDKPLESVFGYITVLPGAFSAYRYIALQNDAKGEGPLASYFKGETLHGGKNNADIFTSNMYLAEDRILCWELCSKRDAAWILHYVKSAQAVTDVPDTVPELISQRRRWLNGSFFAGLHSIVHFSYIYRSSHSFGRKFALHFEMFYQLVNLLFTWFGIANYFLAFTILTRSLGELVHQLEVPNLILEYIYLALIVFIFLLSMGNRPAGAKFGYTITMIMLGLLTCYMTFAAVYLAIKSIISVQNDSNSTEALLTNYTFVAVVISVAATFGVYLIASILFLEPWHMFTSLIQYYLMAPSFVSVFGVYSMCNVHDVSWGTKGSDKVQTDLGVVGGKDGQVEITLPTEPKDIDEAYHDAVHVLANKPPKEEKKVDLDQAQQDYYAAIRTNVVLIWVLTNAALAVAILSINNNKVRIVYMGFILYSVAVLAAIRLVGSITYLIKRLFAGE</sequence>
<dbReference type="SUPFAM" id="SSF53448">
    <property type="entry name" value="Nucleotide-diphospho-sugar transferases"/>
    <property type="match status" value="1"/>
</dbReference>
<dbReference type="GO" id="GO:0004100">
    <property type="term" value="F:chitin synthase activity"/>
    <property type="evidence" value="ECO:0007669"/>
    <property type="project" value="UniProtKB-UniRule"/>
</dbReference>
<dbReference type="PANTHER" id="PTHR22914:SF9">
    <property type="entry name" value="CHITIN SYNTHASE 1"/>
    <property type="match status" value="1"/>
</dbReference>
<feature type="domain" description="Chitin synthase N-terminal" evidence="15">
    <location>
        <begin position="158"/>
        <end position="226"/>
    </location>
</feature>
<evidence type="ECO:0000256" key="4">
    <source>
        <dbReference type="ARBA" id="ARBA00022475"/>
    </source>
</evidence>
<keyword evidence="10 13" id="KW-0961">Cell wall biogenesis/degradation</keyword>
<dbReference type="AlphaFoldDB" id="A0A316VHG7"/>
<feature type="transmembrane region" description="Helical" evidence="13">
    <location>
        <begin position="646"/>
        <end position="671"/>
    </location>
</feature>